<organism evidence="2 3">
    <name type="scientific">Ligilactobacillus pobuzihii</name>
    <dbReference type="NCBI Taxonomy" id="449659"/>
    <lineage>
        <taxon>Bacteria</taxon>
        <taxon>Bacillati</taxon>
        <taxon>Bacillota</taxon>
        <taxon>Bacilli</taxon>
        <taxon>Lactobacillales</taxon>
        <taxon>Lactobacillaceae</taxon>
        <taxon>Ligilactobacillus</taxon>
    </lineage>
</organism>
<feature type="transmembrane region" description="Helical" evidence="1">
    <location>
        <begin position="28"/>
        <end position="45"/>
    </location>
</feature>
<proteinExistence type="predicted"/>
<feature type="transmembrane region" description="Helical" evidence="1">
    <location>
        <begin position="146"/>
        <end position="165"/>
    </location>
</feature>
<name>A0A0R2L6G3_9LACO</name>
<evidence type="ECO:0000256" key="1">
    <source>
        <dbReference type="SAM" id="Phobius"/>
    </source>
</evidence>
<comment type="caution">
    <text evidence="2">The sequence shown here is derived from an EMBL/GenBank/DDBJ whole genome shotgun (WGS) entry which is preliminary data.</text>
</comment>
<feature type="transmembrane region" description="Helical" evidence="1">
    <location>
        <begin position="57"/>
        <end position="74"/>
    </location>
</feature>
<feature type="transmembrane region" description="Helical" evidence="1">
    <location>
        <begin position="191"/>
        <end position="213"/>
    </location>
</feature>
<keyword evidence="1" id="KW-0472">Membrane</keyword>
<accession>A0A0R2L6G3</accession>
<gene>
    <name evidence="2" type="ORF">IV66_GL000535</name>
</gene>
<reference evidence="2 3" key="1">
    <citation type="journal article" date="2015" name="Genome Announc.">
        <title>Expanding the biotechnology potential of lactobacilli through comparative genomics of 213 strains and associated genera.</title>
        <authorList>
            <person name="Sun Z."/>
            <person name="Harris H.M."/>
            <person name="McCann A."/>
            <person name="Guo C."/>
            <person name="Argimon S."/>
            <person name="Zhang W."/>
            <person name="Yang X."/>
            <person name="Jeffery I.B."/>
            <person name="Cooney J.C."/>
            <person name="Kagawa T.F."/>
            <person name="Liu W."/>
            <person name="Song Y."/>
            <person name="Salvetti E."/>
            <person name="Wrobel A."/>
            <person name="Rasinkangas P."/>
            <person name="Parkhill J."/>
            <person name="Rea M.C."/>
            <person name="O'Sullivan O."/>
            <person name="Ritari J."/>
            <person name="Douillard F.P."/>
            <person name="Paul Ross R."/>
            <person name="Yang R."/>
            <person name="Briner A.E."/>
            <person name="Felis G.E."/>
            <person name="de Vos W.M."/>
            <person name="Barrangou R."/>
            <person name="Klaenhammer T.R."/>
            <person name="Caufield P.W."/>
            <person name="Cui Y."/>
            <person name="Zhang H."/>
            <person name="O'Toole P.W."/>
        </authorList>
    </citation>
    <scope>NUCLEOTIDE SEQUENCE [LARGE SCALE GENOMIC DNA]</scope>
    <source>
        <strain evidence="2 3">NBRC 103219</strain>
    </source>
</reference>
<feature type="transmembrane region" description="Helical" evidence="1">
    <location>
        <begin position="7"/>
        <end position="22"/>
    </location>
</feature>
<evidence type="ECO:0000313" key="3">
    <source>
        <dbReference type="Proteomes" id="UP000051886"/>
    </source>
</evidence>
<keyword evidence="1" id="KW-0812">Transmembrane</keyword>
<dbReference type="Proteomes" id="UP000051886">
    <property type="component" value="Unassembled WGS sequence"/>
</dbReference>
<keyword evidence="1" id="KW-1133">Transmembrane helix</keyword>
<feature type="transmembrane region" description="Helical" evidence="1">
    <location>
        <begin position="101"/>
        <end position="125"/>
    </location>
</feature>
<evidence type="ECO:0000313" key="2">
    <source>
        <dbReference type="EMBL" id="KRN97401.1"/>
    </source>
</evidence>
<dbReference type="STRING" id="449659.IV66_GL000535"/>
<dbReference type="PATRIC" id="fig|449659.4.peg.539"/>
<dbReference type="EMBL" id="JQCN01000061">
    <property type="protein sequence ID" value="KRN97401.1"/>
    <property type="molecule type" value="Genomic_DNA"/>
</dbReference>
<dbReference type="RefSeq" id="WP_017868580.1">
    <property type="nucleotide sequence ID" value="NZ_BJYB01000009.1"/>
</dbReference>
<dbReference type="AlphaFoldDB" id="A0A0R2L6G3"/>
<dbReference type="OrthoDB" id="4540541at2"/>
<sequence length="233" mass="27349">MTQKSKWLIRLSFLAYLIYIYLTVFRQGGYFSFLLLNTFLGYLPIEAAMHIDHKKPTFIFVLLIILWLLFYPNAPYLLTDLFHLSHIDPYNETTGLMSFNLHMWLTFTNLVVSALSCTILGTWSLEYVSNQIMDKLKLNSLWIRNIIVFIFILASSVGVYIGRFLRLHTAYLFFNPDGVINDLVEMWNPRMLIFVIFMTIIQMVVWITLRCYLKANSSFEHQKVQGTGKTNEQ</sequence>
<dbReference type="Pfam" id="PF07099">
    <property type="entry name" value="DUF1361"/>
    <property type="match status" value="1"/>
</dbReference>
<keyword evidence="3" id="KW-1185">Reference proteome</keyword>
<dbReference type="InterPro" id="IPR009793">
    <property type="entry name" value="DUF1361"/>
</dbReference>
<protein>
    <submittedName>
        <fullName evidence="2">Uncharacterized protein</fullName>
    </submittedName>
</protein>